<evidence type="ECO:0000256" key="4">
    <source>
        <dbReference type="ARBA" id="ARBA00022692"/>
    </source>
</evidence>
<evidence type="ECO:0000256" key="3">
    <source>
        <dbReference type="ARBA" id="ARBA00022448"/>
    </source>
</evidence>
<dbReference type="GO" id="GO:0005524">
    <property type="term" value="F:ATP binding"/>
    <property type="evidence" value="ECO:0007669"/>
    <property type="project" value="InterPro"/>
</dbReference>
<comment type="similarity">
    <text evidence="2">Belongs to the ABC transporter superfamily. ABCG family. Eye pigment precursor importer (TC 3.A.1.204) subfamily.</text>
</comment>
<evidence type="ECO:0000256" key="6">
    <source>
        <dbReference type="ARBA" id="ARBA00023136"/>
    </source>
</evidence>
<dbReference type="PROSITE" id="PS50893">
    <property type="entry name" value="ABC_TRANSPORTER_2"/>
    <property type="match status" value="1"/>
</dbReference>
<sequence>MPRKASSAWDLSSSPVTRPPLGNGGHYAESDLVPHRVHENEGGFFTSSRHHSHYFSNTDLFGSGGFNYLRYAKATELQLMQTTHPHLLIQNLSFSHDLRSTIDCIMLRLPKYLHTIRDFSLELFGGDTLALMYTSELEMRTLLRVFTQHSPPPGTVSGRLSINGHRLRLPQLGARIAHVPIEDPSDVLTVEQHLRCSAYFKRPATQSKIGDMIGQLIRSLALAPFKNRLVKNLGKTEKQRLKIAMALLKDTDVLIVDNITRDMDIYDVAFLVDFLRDWALRLGRIVIVAIAPTTVEILTMFHKAAILASGRLVYCGASNEMVDYFESIGYPCPPFKNPCDYYVDLVTCDHLTPEASSESLKRIKRVADAWARRAEAFQPRPLPVATVSPMIRDATIPGTVAAILKQLFFVSLNHPSFLLLEPFVALSISLVLGLAFYQLPIDSRGAINDRFGLVECLLFLATFLLMIPIISRCHFERRFLHSDLKSGNYGVCLYFITRELFDLPLLILSTLCFSIPLSLLSSLFSHSLSTAGATITLIMIMFVHLSIWRLISIAASHSLRKSISALSFIGLFLLLCTSLSGVPITSLDQSDSIVLLSLLSPSQWISRLLLQQEFMPGQSVTTLLPFSSLHSNITESLFGCERRRLLAKKIVTEVPIFILSECAKLPGSSLLFTHGIDPSFLLSPPTLTSPPQPTIYLKIGAILLSSWFILSFFAACASLKMNHRPKLKSQS</sequence>
<dbReference type="SUPFAM" id="SSF52540">
    <property type="entry name" value="P-loop containing nucleoside triphosphate hydrolases"/>
    <property type="match status" value="1"/>
</dbReference>
<dbReference type="GO" id="GO:0140359">
    <property type="term" value="F:ABC-type transporter activity"/>
    <property type="evidence" value="ECO:0007669"/>
    <property type="project" value="InterPro"/>
</dbReference>
<dbReference type="Gene3D" id="3.40.50.300">
    <property type="entry name" value="P-loop containing nucleotide triphosphate hydrolases"/>
    <property type="match status" value="1"/>
</dbReference>
<evidence type="ECO:0000256" key="8">
    <source>
        <dbReference type="SAM" id="Phobius"/>
    </source>
</evidence>
<accession>A0AAN4Z9Q7</accession>
<dbReference type="AlphaFoldDB" id="A0AAN4Z9Q7"/>
<feature type="transmembrane region" description="Helical" evidence="8">
    <location>
        <begin position="563"/>
        <end position="584"/>
    </location>
</feature>
<feature type="transmembrane region" description="Helical" evidence="8">
    <location>
        <begin position="695"/>
        <end position="719"/>
    </location>
</feature>
<evidence type="ECO:0000256" key="7">
    <source>
        <dbReference type="SAM" id="MobiDB-lite"/>
    </source>
</evidence>
<evidence type="ECO:0000313" key="11">
    <source>
        <dbReference type="Proteomes" id="UP001328107"/>
    </source>
</evidence>
<dbReference type="EMBL" id="BTRK01000002">
    <property type="protein sequence ID" value="GMR37147.1"/>
    <property type="molecule type" value="Genomic_DNA"/>
</dbReference>
<feature type="transmembrane region" description="Helical" evidence="8">
    <location>
        <begin position="530"/>
        <end position="551"/>
    </location>
</feature>
<protein>
    <recommendedName>
        <fullName evidence="9">ABC transporter domain-containing protein</fullName>
    </recommendedName>
</protein>
<dbReference type="GO" id="GO:0005886">
    <property type="term" value="C:plasma membrane"/>
    <property type="evidence" value="ECO:0007669"/>
    <property type="project" value="TreeGrafter"/>
</dbReference>
<keyword evidence="5 8" id="KW-1133">Transmembrane helix</keyword>
<dbReference type="InterPro" id="IPR027417">
    <property type="entry name" value="P-loop_NTPase"/>
</dbReference>
<dbReference type="InterPro" id="IPR003439">
    <property type="entry name" value="ABC_transporter-like_ATP-bd"/>
</dbReference>
<dbReference type="Pfam" id="PF19055">
    <property type="entry name" value="ABC2_membrane_7"/>
    <property type="match status" value="1"/>
</dbReference>
<dbReference type="InterPro" id="IPR050352">
    <property type="entry name" value="ABCG_transporters"/>
</dbReference>
<keyword evidence="4 8" id="KW-0812">Transmembrane</keyword>
<evidence type="ECO:0000256" key="2">
    <source>
        <dbReference type="ARBA" id="ARBA00005814"/>
    </source>
</evidence>
<comment type="subcellular location">
    <subcellularLocation>
        <location evidence="1">Membrane</location>
        <topology evidence="1">Multi-pass membrane protein</topology>
    </subcellularLocation>
</comment>
<keyword evidence="3" id="KW-0813">Transport</keyword>
<dbReference type="Proteomes" id="UP001328107">
    <property type="component" value="Unassembled WGS sequence"/>
</dbReference>
<gene>
    <name evidence="10" type="ORF">PMAYCL1PPCAC_07341</name>
</gene>
<keyword evidence="11" id="KW-1185">Reference proteome</keyword>
<feature type="region of interest" description="Disordered" evidence="7">
    <location>
        <begin position="1"/>
        <end position="29"/>
    </location>
</feature>
<feature type="domain" description="ABC transporter" evidence="9">
    <location>
        <begin position="87"/>
        <end position="334"/>
    </location>
</feature>
<comment type="caution">
    <text evidence="10">The sequence shown here is derived from an EMBL/GenBank/DDBJ whole genome shotgun (WGS) entry which is preliminary data.</text>
</comment>
<feature type="transmembrane region" description="Helical" evidence="8">
    <location>
        <begin position="451"/>
        <end position="470"/>
    </location>
</feature>
<dbReference type="InterPro" id="IPR043926">
    <property type="entry name" value="ABCG_dom"/>
</dbReference>
<dbReference type="GO" id="GO:0016887">
    <property type="term" value="F:ATP hydrolysis activity"/>
    <property type="evidence" value="ECO:0007669"/>
    <property type="project" value="InterPro"/>
</dbReference>
<evidence type="ECO:0000256" key="1">
    <source>
        <dbReference type="ARBA" id="ARBA00004141"/>
    </source>
</evidence>
<proteinExistence type="inferred from homology"/>
<name>A0AAN4Z9Q7_9BILA</name>
<evidence type="ECO:0000259" key="9">
    <source>
        <dbReference type="PROSITE" id="PS50893"/>
    </source>
</evidence>
<dbReference type="Pfam" id="PF00005">
    <property type="entry name" value="ABC_tran"/>
    <property type="match status" value="1"/>
</dbReference>
<dbReference type="Pfam" id="PF01061">
    <property type="entry name" value="ABC2_membrane"/>
    <property type="match status" value="1"/>
</dbReference>
<reference evidence="11" key="1">
    <citation type="submission" date="2022-10" db="EMBL/GenBank/DDBJ databases">
        <title>Genome assembly of Pristionchus species.</title>
        <authorList>
            <person name="Yoshida K."/>
            <person name="Sommer R.J."/>
        </authorList>
    </citation>
    <scope>NUCLEOTIDE SEQUENCE [LARGE SCALE GENOMIC DNA]</scope>
    <source>
        <strain evidence="11">RS5460</strain>
    </source>
</reference>
<dbReference type="InterPro" id="IPR013525">
    <property type="entry name" value="ABC2_TM"/>
</dbReference>
<feature type="non-terminal residue" evidence="10">
    <location>
        <position position="731"/>
    </location>
</feature>
<dbReference type="PANTHER" id="PTHR48041">
    <property type="entry name" value="ABC TRANSPORTER G FAMILY MEMBER 28"/>
    <property type="match status" value="1"/>
</dbReference>
<keyword evidence="6 8" id="KW-0472">Membrane</keyword>
<organism evidence="10 11">
    <name type="scientific">Pristionchus mayeri</name>
    <dbReference type="NCBI Taxonomy" id="1317129"/>
    <lineage>
        <taxon>Eukaryota</taxon>
        <taxon>Metazoa</taxon>
        <taxon>Ecdysozoa</taxon>
        <taxon>Nematoda</taxon>
        <taxon>Chromadorea</taxon>
        <taxon>Rhabditida</taxon>
        <taxon>Rhabditina</taxon>
        <taxon>Diplogasteromorpha</taxon>
        <taxon>Diplogasteroidea</taxon>
        <taxon>Neodiplogasteridae</taxon>
        <taxon>Pristionchus</taxon>
    </lineage>
</organism>
<evidence type="ECO:0000256" key="5">
    <source>
        <dbReference type="ARBA" id="ARBA00022989"/>
    </source>
</evidence>
<dbReference type="PANTHER" id="PTHR48041:SF89">
    <property type="entry name" value="FI03229P"/>
    <property type="match status" value="1"/>
</dbReference>
<evidence type="ECO:0000313" key="10">
    <source>
        <dbReference type="EMBL" id="GMR37147.1"/>
    </source>
</evidence>
<feature type="transmembrane region" description="Helical" evidence="8">
    <location>
        <begin position="417"/>
        <end position="439"/>
    </location>
</feature>